<dbReference type="InterPro" id="IPR050228">
    <property type="entry name" value="Carboxylesterase_BioH"/>
</dbReference>
<dbReference type="Pfam" id="PF12697">
    <property type="entry name" value="Abhydrolase_6"/>
    <property type="match status" value="1"/>
</dbReference>
<dbReference type="PANTHER" id="PTHR43194">
    <property type="entry name" value="HYDROLASE ALPHA/BETA FOLD FAMILY"/>
    <property type="match status" value="1"/>
</dbReference>
<dbReference type="OrthoDB" id="408373at2759"/>
<feature type="domain" description="AB hydrolase-1" evidence="1">
    <location>
        <begin position="189"/>
        <end position="423"/>
    </location>
</feature>
<sequence length="438" mass="48511">MAAHSWQDLSARLEGTLSQLNESLGSDPQFKAFSNVEPTVKPVIFGWKSAGSDTAILCSVESGVANITHGHADKAAFILSALPEQWEQFYQPIPKAPYQSYWGMLGQNIHQDGVEVLGDYDLFVAYTSIWRRVLELSHTSLHGPSVEDSVVSPPEDDPIIGRYVYVSSPGWGRAKVFYEQTGDAHNPDILFLHTAGSDSRQYHGVMTDDRMLSRCRMTAFDLPGHGRSFPSNTQIPGQHSNSEDSYIGCIKEIIRLLGLKKPIVCGASMGGHVCLAIATRAAEVGVGGVIPCQGSEFTDMKRQWGDRSLFVNQSLFNPEWIYGMMAPTSPRVHRDLIWHLYSGQAFGMFRGDLDFYFGGWDGRGRVETIDTKQCPIYMLTGEYDWGNTPELSRKTAAKIPGAKFTEMQGLGHFPATENPARFVPYLIEAVDFIVSANK</sequence>
<dbReference type="InterPro" id="IPR029058">
    <property type="entry name" value="AB_hydrolase_fold"/>
</dbReference>
<accession>A0A9N9Y104</accession>
<organism evidence="2 3">
    <name type="scientific">Clonostachys byssicola</name>
    <dbReference type="NCBI Taxonomy" id="160290"/>
    <lineage>
        <taxon>Eukaryota</taxon>
        <taxon>Fungi</taxon>
        <taxon>Dikarya</taxon>
        <taxon>Ascomycota</taxon>
        <taxon>Pezizomycotina</taxon>
        <taxon>Sordariomycetes</taxon>
        <taxon>Hypocreomycetidae</taxon>
        <taxon>Hypocreales</taxon>
        <taxon>Bionectriaceae</taxon>
        <taxon>Clonostachys</taxon>
    </lineage>
</organism>
<dbReference type="AlphaFoldDB" id="A0A9N9Y104"/>
<reference evidence="3" key="1">
    <citation type="submission" date="2019-06" db="EMBL/GenBank/DDBJ databases">
        <authorList>
            <person name="Broberg M."/>
        </authorList>
    </citation>
    <scope>NUCLEOTIDE SEQUENCE [LARGE SCALE GENOMIC DNA]</scope>
</reference>
<evidence type="ECO:0000313" key="3">
    <source>
        <dbReference type="Proteomes" id="UP000754883"/>
    </source>
</evidence>
<dbReference type="Gene3D" id="3.40.50.1820">
    <property type="entry name" value="alpha/beta hydrolase"/>
    <property type="match status" value="1"/>
</dbReference>
<dbReference type="InterPro" id="IPR000073">
    <property type="entry name" value="AB_hydrolase_1"/>
</dbReference>
<dbReference type="EMBL" id="CABFNO020001387">
    <property type="protein sequence ID" value="CAG9984495.1"/>
    <property type="molecule type" value="Genomic_DNA"/>
</dbReference>
<dbReference type="Proteomes" id="UP000754883">
    <property type="component" value="Unassembled WGS sequence"/>
</dbReference>
<evidence type="ECO:0000259" key="1">
    <source>
        <dbReference type="Pfam" id="PF12697"/>
    </source>
</evidence>
<proteinExistence type="predicted"/>
<gene>
    <name evidence="2" type="ORF">CBYS24578_00012237</name>
</gene>
<keyword evidence="3" id="KW-1185">Reference proteome</keyword>
<comment type="caution">
    <text evidence="2">The sequence shown here is derived from an EMBL/GenBank/DDBJ whole genome shotgun (WGS) entry which is preliminary data.</text>
</comment>
<name>A0A9N9Y104_9HYPO</name>
<dbReference type="PANTHER" id="PTHR43194:SF2">
    <property type="entry name" value="PEROXISOMAL MEMBRANE PROTEIN LPX1"/>
    <property type="match status" value="1"/>
</dbReference>
<protein>
    <recommendedName>
        <fullName evidence="1">AB hydrolase-1 domain-containing protein</fullName>
    </recommendedName>
</protein>
<reference evidence="2 3" key="2">
    <citation type="submission" date="2021-10" db="EMBL/GenBank/DDBJ databases">
        <authorList>
            <person name="Piombo E."/>
        </authorList>
    </citation>
    <scope>NUCLEOTIDE SEQUENCE [LARGE SCALE GENOMIC DNA]</scope>
</reference>
<evidence type="ECO:0000313" key="2">
    <source>
        <dbReference type="EMBL" id="CAG9984495.1"/>
    </source>
</evidence>
<dbReference type="SUPFAM" id="SSF53474">
    <property type="entry name" value="alpha/beta-Hydrolases"/>
    <property type="match status" value="1"/>
</dbReference>